<dbReference type="CDD" id="cd00090">
    <property type="entry name" value="HTH_ARSR"/>
    <property type="match status" value="1"/>
</dbReference>
<proteinExistence type="predicted"/>
<evidence type="ECO:0000256" key="3">
    <source>
        <dbReference type="ARBA" id="ARBA00023163"/>
    </source>
</evidence>
<accession>A0A4Q0VZA6</accession>
<dbReference type="PANTHER" id="PTHR33154:SF38">
    <property type="entry name" value="HTH ARSR-TYPE DOMAIN-CONTAINING PROTEIN"/>
    <property type="match status" value="1"/>
</dbReference>
<dbReference type="GO" id="GO:0003677">
    <property type="term" value="F:DNA binding"/>
    <property type="evidence" value="ECO:0007669"/>
    <property type="project" value="UniProtKB-KW"/>
</dbReference>
<dbReference type="SUPFAM" id="SSF46785">
    <property type="entry name" value="Winged helix' DNA-binding domain"/>
    <property type="match status" value="1"/>
</dbReference>
<dbReference type="GO" id="GO:0003700">
    <property type="term" value="F:DNA-binding transcription factor activity"/>
    <property type="evidence" value="ECO:0007669"/>
    <property type="project" value="InterPro"/>
</dbReference>
<evidence type="ECO:0000313" key="6">
    <source>
        <dbReference type="Proteomes" id="UP000290649"/>
    </source>
</evidence>
<organism evidence="5 6">
    <name type="scientific">Anaerobacillus alkaliphilus</name>
    <dbReference type="NCBI Taxonomy" id="1548597"/>
    <lineage>
        <taxon>Bacteria</taxon>
        <taxon>Bacillati</taxon>
        <taxon>Bacillota</taxon>
        <taxon>Bacilli</taxon>
        <taxon>Bacillales</taxon>
        <taxon>Bacillaceae</taxon>
        <taxon>Anaerobacillus</taxon>
    </lineage>
</organism>
<gene>
    <name evidence="5" type="ORF">DS745_03055</name>
</gene>
<protein>
    <submittedName>
        <fullName evidence="5">ArsR family transcriptional regulator</fullName>
    </submittedName>
</protein>
<dbReference type="SMART" id="SM00418">
    <property type="entry name" value="HTH_ARSR"/>
    <property type="match status" value="1"/>
</dbReference>
<sequence length="346" mass="40079">MLKEIHPSVSVLISPAIELLAAMFRTNCHEKLSNDSDNVPIELEKWVKKTRSSLTPEMKSELEVFFSFESFFGLTLIPNTIISEQAEEIEDFLSYLKNMSPLELITMFTHSGYGTQRKIPTHVEDPATLAPFIKEMNFPEVEKWKLTYLCANAEDSKKRLVQLIEGFYLQYFLPELELLTQIHYDSLLELESELIDDPQQKIAKLLRIDYDYNQEKIIFIPSYFYDSSSCTSYQDESQQLFFVYGVRSIHINLHEKLNEEKLYERFKALADENRMKMIKILNSTPCSGYELAHKLGLSNSTISHHVSILSSQGFLSITKQEKKNLYTVNKDLIKATLESMSTFLTD</sequence>
<dbReference type="InterPro" id="IPR011991">
    <property type="entry name" value="ArsR-like_HTH"/>
</dbReference>
<dbReference type="OrthoDB" id="1706794at2"/>
<evidence type="ECO:0000256" key="2">
    <source>
        <dbReference type="ARBA" id="ARBA00023125"/>
    </source>
</evidence>
<reference evidence="5 6" key="1">
    <citation type="journal article" date="2019" name="Int. J. Syst. Evol. Microbiol.">
        <title>Anaerobacillus alkaliphilus sp. nov., a novel alkaliphilic and moderately halophilic bacterium.</title>
        <authorList>
            <person name="Borsodi A.K."/>
            <person name="Aszalos J.M."/>
            <person name="Bihari P."/>
            <person name="Nagy I."/>
            <person name="Schumann P."/>
            <person name="Sproer C."/>
            <person name="Kovacs A.L."/>
            <person name="Boka K."/>
            <person name="Dobosy P."/>
            <person name="Ovari M."/>
            <person name="Szili-Kovacs T."/>
            <person name="Toth E."/>
        </authorList>
    </citation>
    <scope>NUCLEOTIDE SEQUENCE [LARGE SCALE GENOMIC DNA]</scope>
    <source>
        <strain evidence="5 6">B16-10</strain>
    </source>
</reference>
<dbReference type="PANTHER" id="PTHR33154">
    <property type="entry name" value="TRANSCRIPTIONAL REGULATOR, ARSR FAMILY"/>
    <property type="match status" value="1"/>
</dbReference>
<evidence type="ECO:0000256" key="1">
    <source>
        <dbReference type="ARBA" id="ARBA00023015"/>
    </source>
</evidence>
<dbReference type="PROSITE" id="PS50987">
    <property type="entry name" value="HTH_ARSR_2"/>
    <property type="match status" value="1"/>
</dbReference>
<keyword evidence="1" id="KW-0805">Transcription regulation</keyword>
<evidence type="ECO:0000259" key="4">
    <source>
        <dbReference type="PROSITE" id="PS50987"/>
    </source>
</evidence>
<dbReference type="InterPro" id="IPR001845">
    <property type="entry name" value="HTH_ArsR_DNA-bd_dom"/>
</dbReference>
<dbReference type="AlphaFoldDB" id="A0A4Q0VZA6"/>
<comment type="caution">
    <text evidence="5">The sequence shown here is derived from an EMBL/GenBank/DDBJ whole genome shotgun (WGS) entry which is preliminary data.</text>
</comment>
<evidence type="ECO:0000313" key="5">
    <source>
        <dbReference type="EMBL" id="RXJ04378.1"/>
    </source>
</evidence>
<name>A0A4Q0VZA6_9BACI</name>
<keyword evidence="3" id="KW-0804">Transcription</keyword>
<dbReference type="Gene3D" id="1.10.10.10">
    <property type="entry name" value="Winged helix-like DNA-binding domain superfamily/Winged helix DNA-binding domain"/>
    <property type="match status" value="1"/>
</dbReference>
<dbReference type="InterPro" id="IPR036388">
    <property type="entry name" value="WH-like_DNA-bd_sf"/>
</dbReference>
<dbReference type="InterPro" id="IPR036390">
    <property type="entry name" value="WH_DNA-bd_sf"/>
</dbReference>
<dbReference type="RefSeq" id="WP_129076724.1">
    <property type="nucleotide sequence ID" value="NZ_QOUX01000001.1"/>
</dbReference>
<dbReference type="Proteomes" id="UP000290649">
    <property type="component" value="Unassembled WGS sequence"/>
</dbReference>
<dbReference type="Pfam" id="PF01022">
    <property type="entry name" value="HTH_5"/>
    <property type="match status" value="1"/>
</dbReference>
<keyword evidence="2" id="KW-0238">DNA-binding</keyword>
<dbReference type="EMBL" id="QOUX01000001">
    <property type="protein sequence ID" value="RXJ04378.1"/>
    <property type="molecule type" value="Genomic_DNA"/>
</dbReference>
<dbReference type="InterPro" id="IPR051081">
    <property type="entry name" value="HTH_MetalResp_TranReg"/>
</dbReference>
<feature type="domain" description="HTH arsR-type" evidence="4">
    <location>
        <begin position="254"/>
        <end position="346"/>
    </location>
</feature>
<dbReference type="PRINTS" id="PR00778">
    <property type="entry name" value="HTHARSR"/>
</dbReference>
<keyword evidence="6" id="KW-1185">Reference proteome</keyword>